<organism evidence="10 11">
    <name type="scientific">Candidatus Segetimicrobium genomatis</name>
    <dbReference type="NCBI Taxonomy" id="2569760"/>
    <lineage>
        <taxon>Bacteria</taxon>
        <taxon>Bacillati</taxon>
        <taxon>Candidatus Sysuimicrobiota</taxon>
        <taxon>Candidatus Sysuimicrobiia</taxon>
        <taxon>Candidatus Sysuimicrobiales</taxon>
        <taxon>Candidatus Segetimicrobiaceae</taxon>
        <taxon>Candidatus Segetimicrobium</taxon>
    </lineage>
</organism>
<feature type="non-terminal residue" evidence="10">
    <location>
        <position position="1"/>
    </location>
</feature>
<dbReference type="InterPro" id="IPR050297">
    <property type="entry name" value="LipidA_mod_glycosyltrf_83"/>
</dbReference>
<proteinExistence type="predicted"/>
<feature type="transmembrane region" description="Helical" evidence="8">
    <location>
        <begin position="12"/>
        <end position="32"/>
    </location>
</feature>
<keyword evidence="2" id="KW-1003">Cell membrane</keyword>
<keyword evidence="3" id="KW-0328">Glycosyltransferase</keyword>
<keyword evidence="6 8" id="KW-1133">Transmembrane helix</keyword>
<evidence type="ECO:0000313" key="10">
    <source>
        <dbReference type="EMBL" id="TMJ04399.1"/>
    </source>
</evidence>
<comment type="caution">
    <text evidence="10">The sequence shown here is derived from an EMBL/GenBank/DDBJ whole genome shotgun (WGS) entry which is preliminary data.</text>
</comment>
<evidence type="ECO:0000256" key="2">
    <source>
        <dbReference type="ARBA" id="ARBA00022475"/>
    </source>
</evidence>
<dbReference type="Pfam" id="PF13231">
    <property type="entry name" value="PMT_2"/>
    <property type="match status" value="1"/>
</dbReference>
<keyword evidence="5 8" id="KW-0812">Transmembrane</keyword>
<dbReference type="PANTHER" id="PTHR33908:SF11">
    <property type="entry name" value="MEMBRANE PROTEIN"/>
    <property type="match status" value="1"/>
</dbReference>
<gene>
    <name evidence="10" type="ORF">E6H01_04235</name>
</gene>
<reference evidence="10 11" key="1">
    <citation type="journal article" date="2019" name="Nat. Microbiol.">
        <title>Mediterranean grassland soil C-N compound turnover is dependent on rainfall and depth, and is mediated by genomically divergent microorganisms.</title>
        <authorList>
            <person name="Diamond S."/>
            <person name="Andeer P.F."/>
            <person name="Li Z."/>
            <person name="Crits-Christoph A."/>
            <person name="Burstein D."/>
            <person name="Anantharaman K."/>
            <person name="Lane K.R."/>
            <person name="Thomas B.C."/>
            <person name="Pan C."/>
            <person name="Northen T.R."/>
            <person name="Banfield J.F."/>
        </authorList>
    </citation>
    <scope>NUCLEOTIDE SEQUENCE [LARGE SCALE GENOMIC DNA]</scope>
    <source>
        <strain evidence="10">NP_4</strain>
    </source>
</reference>
<comment type="subcellular location">
    <subcellularLocation>
        <location evidence="1">Cell membrane</location>
        <topology evidence="1">Multi-pass membrane protein</topology>
    </subcellularLocation>
</comment>
<dbReference type="GO" id="GO:0009103">
    <property type="term" value="P:lipopolysaccharide biosynthetic process"/>
    <property type="evidence" value="ECO:0007669"/>
    <property type="project" value="UniProtKB-ARBA"/>
</dbReference>
<evidence type="ECO:0000313" key="11">
    <source>
        <dbReference type="Proteomes" id="UP000319353"/>
    </source>
</evidence>
<dbReference type="Proteomes" id="UP000319353">
    <property type="component" value="Unassembled WGS sequence"/>
</dbReference>
<name>A0A537L8Q4_9BACT</name>
<dbReference type="GO" id="GO:0016763">
    <property type="term" value="F:pentosyltransferase activity"/>
    <property type="evidence" value="ECO:0007669"/>
    <property type="project" value="TreeGrafter"/>
</dbReference>
<accession>A0A537L8Q4</accession>
<evidence type="ECO:0000256" key="7">
    <source>
        <dbReference type="ARBA" id="ARBA00023136"/>
    </source>
</evidence>
<sequence>AAAYTVFGLHPLAGQLLLAALGALTTVVVYHLGKDLFSREVGVLAGLLTACYPFFVFLSAVPITENLAIPLYAFLALALVHGARSSAWHHAVVSGCLLGLAALNRPQILGFFPLLVPLVALGWGSGWSAKLRNVALMVVCWAVILAPWTIRNRVVLHRWAPVSLQGGTALLEGNNPHTQTALTQLEHGARGWYDDPRWGSDLAGLSPVEADRAAFDLALHFIRDHPARALDYAAQKLWIFFSAYNQPIAKISWYPMLAFSLLGFWCTRRDWRRLLPIHLLVAQTILTAAIFTSMPRFRAPVEPFFLLLAAVALRRWWTLWAACPGRPGPA</sequence>
<evidence type="ECO:0000256" key="5">
    <source>
        <dbReference type="ARBA" id="ARBA00022692"/>
    </source>
</evidence>
<feature type="transmembrane region" description="Helical" evidence="8">
    <location>
        <begin position="131"/>
        <end position="150"/>
    </location>
</feature>
<evidence type="ECO:0000256" key="1">
    <source>
        <dbReference type="ARBA" id="ARBA00004651"/>
    </source>
</evidence>
<dbReference type="AlphaFoldDB" id="A0A537L8Q4"/>
<evidence type="ECO:0000256" key="8">
    <source>
        <dbReference type="SAM" id="Phobius"/>
    </source>
</evidence>
<dbReference type="InterPro" id="IPR038731">
    <property type="entry name" value="RgtA/B/C-like"/>
</dbReference>
<dbReference type="GO" id="GO:0005886">
    <property type="term" value="C:plasma membrane"/>
    <property type="evidence" value="ECO:0007669"/>
    <property type="project" value="UniProtKB-SubCell"/>
</dbReference>
<dbReference type="EMBL" id="VBAL01000043">
    <property type="protein sequence ID" value="TMJ04399.1"/>
    <property type="molecule type" value="Genomic_DNA"/>
</dbReference>
<protein>
    <submittedName>
        <fullName evidence="10">Glycosyltransferase family 39 protein</fullName>
    </submittedName>
</protein>
<evidence type="ECO:0000256" key="3">
    <source>
        <dbReference type="ARBA" id="ARBA00022676"/>
    </source>
</evidence>
<dbReference type="PANTHER" id="PTHR33908">
    <property type="entry name" value="MANNOSYLTRANSFERASE YKCB-RELATED"/>
    <property type="match status" value="1"/>
</dbReference>
<feature type="transmembrane region" description="Helical" evidence="8">
    <location>
        <begin position="69"/>
        <end position="87"/>
    </location>
</feature>
<evidence type="ECO:0000256" key="6">
    <source>
        <dbReference type="ARBA" id="ARBA00022989"/>
    </source>
</evidence>
<feature type="domain" description="Glycosyltransferase RgtA/B/C/D-like" evidence="9">
    <location>
        <begin position="4"/>
        <end position="148"/>
    </location>
</feature>
<keyword evidence="7 8" id="KW-0472">Membrane</keyword>
<feature type="transmembrane region" description="Helical" evidence="8">
    <location>
        <begin position="108"/>
        <end position="125"/>
    </location>
</feature>
<feature type="transmembrane region" description="Helical" evidence="8">
    <location>
        <begin position="44"/>
        <end position="63"/>
    </location>
</feature>
<keyword evidence="4 10" id="KW-0808">Transferase</keyword>
<evidence type="ECO:0000259" key="9">
    <source>
        <dbReference type="Pfam" id="PF13231"/>
    </source>
</evidence>
<evidence type="ECO:0000256" key="4">
    <source>
        <dbReference type="ARBA" id="ARBA00022679"/>
    </source>
</evidence>